<dbReference type="AlphaFoldDB" id="A0A8J3S574"/>
<dbReference type="EMBL" id="BOOI01000059">
    <property type="protein sequence ID" value="GIH87398.1"/>
    <property type="molecule type" value="Genomic_DNA"/>
</dbReference>
<reference evidence="3" key="1">
    <citation type="submission" date="2021-01" db="EMBL/GenBank/DDBJ databases">
        <title>Whole genome shotgun sequence of Planobispora rosea NBRC 15558.</title>
        <authorList>
            <person name="Komaki H."/>
            <person name="Tamura T."/>
        </authorList>
    </citation>
    <scope>NUCLEOTIDE SEQUENCE</scope>
    <source>
        <strain evidence="3">NBRC 15558</strain>
    </source>
</reference>
<dbReference type="InterPro" id="IPR000120">
    <property type="entry name" value="Amidase"/>
</dbReference>
<evidence type="ECO:0000313" key="4">
    <source>
        <dbReference type="Proteomes" id="UP000655044"/>
    </source>
</evidence>
<dbReference type="SUPFAM" id="SSF75304">
    <property type="entry name" value="Amidase signature (AS) enzymes"/>
    <property type="match status" value="1"/>
</dbReference>
<feature type="domain" description="Amidase" evidence="2">
    <location>
        <begin position="56"/>
        <end position="447"/>
    </location>
</feature>
<dbReference type="Gene3D" id="3.90.1300.10">
    <property type="entry name" value="Amidase signature (AS) domain"/>
    <property type="match status" value="1"/>
</dbReference>
<dbReference type="GO" id="GO:0003824">
    <property type="term" value="F:catalytic activity"/>
    <property type="evidence" value="ECO:0007669"/>
    <property type="project" value="InterPro"/>
</dbReference>
<dbReference type="InterPro" id="IPR020556">
    <property type="entry name" value="Amidase_CS"/>
</dbReference>
<evidence type="ECO:0000313" key="3">
    <source>
        <dbReference type="EMBL" id="GIH87398.1"/>
    </source>
</evidence>
<evidence type="ECO:0000256" key="1">
    <source>
        <dbReference type="ARBA" id="ARBA00009199"/>
    </source>
</evidence>
<evidence type="ECO:0000259" key="2">
    <source>
        <dbReference type="Pfam" id="PF01425"/>
    </source>
</evidence>
<comment type="caution">
    <text evidence="3">The sequence shown here is derived from an EMBL/GenBank/DDBJ whole genome shotgun (WGS) entry which is preliminary data.</text>
</comment>
<dbReference type="PANTHER" id="PTHR11895:SF7">
    <property type="entry name" value="GLUTAMYL-TRNA(GLN) AMIDOTRANSFERASE SUBUNIT A, MITOCHONDRIAL"/>
    <property type="match status" value="1"/>
</dbReference>
<dbReference type="Proteomes" id="UP000655044">
    <property type="component" value="Unassembled WGS sequence"/>
</dbReference>
<name>A0A8J3S574_PLARO</name>
<protein>
    <submittedName>
        <fullName evidence="3">Amidase</fullName>
    </submittedName>
</protein>
<dbReference type="RefSeq" id="WP_189243458.1">
    <property type="nucleotide sequence ID" value="NZ_BMQP01000040.1"/>
</dbReference>
<accession>A0A8J3S574</accession>
<sequence>MELHEYARYDAVGLRTLIKAGDVTAEEVEATARKALAAADEQVNGLALPVFSPALDHAGDGPFTGVPFLIKDHGPVAEGVPFFLGSRSLPGVVPDHDSDLMARFRAAGLVTLGLTTSPEMCVSFSTESVRFGTTRNPWDPDRGAGGSSGGAAALVAAGAVPVAHASDGAGSIRVPASCCGLVGLKPSRGRITSGPDLGEPMLGMACEFALTRTVRDAAHLLDAVCGPGIGDKYTAPPPLRPYAEEIAARPGRLRVAVTTRAWSGTPVDAEVAAAAIRTGLVLEQAGHLVSEDGPRVDWDAVMRSWVLEGVALSSTLLLAPRKPDPAMMEAVSRQFLKVAGEYTAMDMMAAFDAQNRVTRSVSAFLTEYDLLVTPTLGRLPAPHGTLRQDDPGHTLLSWLESLADYGPFTVVFNVTGQPAISLPLGWSGNGLPIGVQIVAAHGREDLLFQVAAELERAMPWKDRTPPVSALWPRSYRVQS</sequence>
<dbReference type="Pfam" id="PF01425">
    <property type="entry name" value="Amidase"/>
    <property type="match status" value="1"/>
</dbReference>
<dbReference type="InterPro" id="IPR023631">
    <property type="entry name" value="Amidase_dom"/>
</dbReference>
<dbReference type="PROSITE" id="PS00571">
    <property type="entry name" value="AMIDASES"/>
    <property type="match status" value="1"/>
</dbReference>
<gene>
    <name evidence="3" type="ORF">Pro02_58060</name>
</gene>
<keyword evidence="4" id="KW-1185">Reference proteome</keyword>
<dbReference type="PANTHER" id="PTHR11895">
    <property type="entry name" value="TRANSAMIDASE"/>
    <property type="match status" value="1"/>
</dbReference>
<proteinExistence type="inferred from homology"/>
<dbReference type="InterPro" id="IPR036928">
    <property type="entry name" value="AS_sf"/>
</dbReference>
<comment type="similarity">
    <text evidence="1">Belongs to the amidase family.</text>
</comment>
<organism evidence="3 4">
    <name type="scientific">Planobispora rosea</name>
    <dbReference type="NCBI Taxonomy" id="35762"/>
    <lineage>
        <taxon>Bacteria</taxon>
        <taxon>Bacillati</taxon>
        <taxon>Actinomycetota</taxon>
        <taxon>Actinomycetes</taxon>
        <taxon>Streptosporangiales</taxon>
        <taxon>Streptosporangiaceae</taxon>
        <taxon>Planobispora</taxon>
    </lineage>
</organism>